<dbReference type="InterPro" id="IPR036412">
    <property type="entry name" value="HAD-like_sf"/>
</dbReference>
<dbReference type="InterPro" id="IPR013954">
    <property type="entry name" value="PNK3P"/>
</dbReference>
<dbReference type="AlphaFoldDB" id="A0A9P0EFE5"/>
<dbReference type="GO" id="GO:0046404">
    <property type="term" value="F:ATP-dependent polydeoxyribonucleotide 5'-hydroxyl-kinase activity"/>
    <property type="evidence" value="ECO:0007669"/>
    <property type="project" value="TreeGrafter"/>
</dbReference>
<dbReference type="GO" id="GO:0006281">
    <property type="term" value="P:DNA repair"/>
    <property type="evidence" value="ECO:0007669"/>
    <property type="project" value="UniProtKB-KW"/>
</dbReference>
<dbReference type="InterPro" id="IPR023214">
    <property type="entry name" value="HAD_sf"/>
</dbReference>
<dbReference type="PANTHER" id="PTHR12083">
    <property type="entry name" value="BIFUNCTIONAL POLYNUCLEOTIDE PHOSPHATASE/KINASE"/>
    <property type="match status" value="1"/>
</dbReference>
<keyword evidence="2" id="KW-0227">DNA damage</keyword>
<dbReference type="Pfam" id="PF13671">
    <property type="entry name" value="AAA_33"/>
    <property type="match status" value="1"/>
</dbReference>
<dbReference type="InterPro" id="IPR041388">
    <property type="entry name" value="FHA_2"/>
</dbReference>
<protein>
    <recommendedName>
        <fullName evidence="6">PNK FHA domain-containing protein</fullName>
    </recommendedName>
</protein>
<evidence type="ECO:0000259" key="6">
    <source>
        <dbReference type="Pfam" id="PF17913"/>
    </source>
</evidence>
<dbReference type="InterPro" id="IPR008984">
    <property type="entry name" value="SMAD_FHA_dom_sf"/>
</dbReference>
<dbReference type="SUPFAM" id="SSF52540">
    <property type="entry name" value="P-loop containing nucleoside triphosphate hydrolases"/>
    <property type="match status" value="1"/>
</dbReference>
<dbReference type="InterPro" id="IPR027417">
    <property type="entry name" value="P-loop_NTPase"/>
</dbReference>
<dbReference type="CDD" id="cd01625">
    <property type="entry name" value="HAD_PNP"/>
    <property type="match status" value="1"/>
</dbReference>
<accession>A0A9P0EFE5</accession>
<dbReference type="InterPro" id="IPR006551">
    <property type="entry name" value="Polynucleotide_phosphatase"/>
</dbReference>
<dbReference type="FunFam" id="3.40.50.1000:FF:000078">
    <property type="entry name" value="Bifunctional polynucleotide phosphatase/kinase"/>
    <property type="match status" value="1"/>
</dbReference>
<dbReference type="OrthoDB" id="19045at2759"/>
<dbReference type="Pfam" id="PF08645">
    <property type="entry name" value="PNK3P"/>
    <property type="match status" value="1"/>
</dbReference>
<dbReference type="Gene3D" id="2.60.200.20">
    <property type="match status" value="1"/>
</dbReference>
<dbReference type="InterPro" id="IPR006549">
    <property type="entry name" value="HAD-SF_hydro_IIIA"/>
</dbReference>
<evidence type="ECO:0000256" key="2">
    <source>
        <dbReference type="ARBA" id="ARBA00022763"/>
    </source>
</evidence>
<evidence type="ECO:0000313" key="7">
    <source>
        <dbReference type="EMBL" id="CAH1392796.1"/>
    </source>
</evidence>
<proteinExistence type="predicted"/>
<dbReference type="GO" id="GO:0003690">
    <property type="term" value="F:double-stranded DNA binding"/>
    <property type="evidence" value="ECO:0007669"/>
    <property type="project" value="TreeGrafter"/>
</dbReference>
<keyword evidence="5" id="KW-0539">Nucleus</keyword>
<sequence length="496" mass="56523">MSLDDKSVKKCFMTPVSLTGNSIFLPDGVEFKIGRSTELGVSDLTCSRHQVTVKADYSKEIISVKTVGKNPSIWKKKLMIINKTYSLRSDHVIEIVPGKVLYKFSFSTIKCCLEKPKIMSYFWKMCGSEELLMGISPGFDESRAKVASFDLDGTLIKTKSGRVFAKDFDDWVLWDDSIKYILRNLCSNNYKIVIFTNQAGLGTVSGKKKMSGFQKKIENICNLLNVPVQILAAVSYGLYRKPSPGMWYFMKERSKAADVKQSFYVGDAAGRPENWKDGKKADFAASDRMFAINIGLKFYTPEEYFLNEPAADYSRFKFHPGQKNNNKLPDLELPSTNQEVILMVGLPGSGKSHFVKNYIEPHGYYVVSRDKSGTWQKCVSQLSEALKSHRNAVVDNVNPDRTSRERFIEISKKYNVKVRCFCMDVPLEHCIHNNKFREIVDSEHEIIGSSLITSYNTNFEPPSMDEGFSSIVKIPFVPEFDNQEQEHFYYCFLVDK</sequence>
<evidence type="ECO:0000256" key="5">
    <source>
        <dbReference type="ARBA" id="ARBA00023242"/>
    </source>
</evidence>
<dbReference type="NCBIfam" id="TIGR01664">
    <property type="entry name" value="DNA-3'-Pase"/>
    <property type="match status" value="1"/>
</dbReference>
<gene>
    <name evidence="7" type="ORF">NEZAVI_LOCUS3562</name>
</gene>
<keyword evidence="8" id="KW-1185">Reference proteome</keyword>
<dbReference type="GO" id="GO:0046403">
    <property type="term" value="F:polynucleotide 3'-phosphatase activity"/>
    <property type="evidence" value="ECO:0007669"/>
    <property type="project" value="TreeGrafter"/>
</dbReference>
<dbReference type="NCBIfam" id="TIGR01662">
    <property type="entry name" value="HAD-SF-IIIA"/>
    <property type="match status" value="1"/>
</dbReference>
<dbReference type="EMBL" id="OV725078">
    <property type="protein sequence ID" value="CAH1392796.1"/>
    <property type="molecule type" value="Genomic_DNA"/>
</dbReference>
<reference evidence="7" key="1">
    <citation type="submission" date="2022-01" db="EMBL/GenBank/DDBJ databases">
        <authorList>
            <person name="King R."/>
        </authorList>
    </citation>
    <scope>NUCLEOTIDE SEQUENCE</scope>
</reference>
<organism evidence="7 8">
    <name type="scientific">Nezara viridula</name>
    <name type="common">Southern green stink bug</name>
    <name type="synonym">Cimex viridulus</name>
    <dbReference type="NCBI Taxonomy" id="85310"/>
    <lineage>
        <taxon>Eukaryota</taxon>
        <taxon>Metazoa</taxon>
        <taxon>Ecdysozoa</taxon>
        <taxon>Arthropoda</taxon>
        <taxon>Hexapoda</taxon>
        <taxon>Insecta</taxon>
        <taxon>Pterygota</taxon>
        <taxon>Neoptera</taxon>
        <taxon>Paraneoptera</taxon>
        <taxon>Hemiptera</taxon>
        <taxon>Heteroptera</taxon>
        <taxon>Panheteroptera</taxon>
        <taxon>Pentatomomorpha</taxon>
        <taxon>Pentatomoidea</taxon>
        <taxon>Pentatomidae</taxon>
        <taxon>Pentatominae</taxon>
        <taxon>Nezara</taxon>
    </lineage>
</organism>
<dbReference type="SUPFAM" id="SSF56784">
    <property type="entry name" value="HAD-like"/>
    <property type="match status" value="1"/>
</dbReference>
<evidence type="ECO:0000256" key="1">
    <source>
        <dbReference type="ARBA" id="ARBA00004123"/>
    </source>
</evidence>
<dbReference type="Gene3D" id="3.40.50.300">
    <property type="entry name" value="P-loop containing nucleotide triphosphate hydrolases"/>
    <property type="match status" value="1"/>
</dbReference>
<dbReference type="Gene3D" id="3.40.50.1000">
    <property type="entry name" value="HAD superfamily/HAD-like"/>
    <property type="match status" value="1"/>
</dbReference>
<dbReference type="Proteomes" id="UP001152798">
    <property type="component" value="Chromosome 2"/>
</dbReference>
<comment type="subcellular location">
    <subcellularLocation>
        <location evidence="1">Nucleus</location>
    </subcellularLocation>
</comment>
<keyword evidence="3" id="KW-0378">Hydrolase</keyword>
<evidence type="ECO:0000256" key="3">
    <source>
        <dbReference type="ARBA" id="ARBA00022801"/>
    </source>
</evidence>
<dbReference type="SUPFAM" id="SSF49879">
    <property type="entry name" value="SMAD/FHA domain"/>
    <property type="match status" value="1"/>
</dbReference>
<feature type="domain" description="PNK FHA" evidence="6">
    <location>
        <begin position="11"/>
        <end position="74"/>
    </location>
</feature>
<dbReference type="FunFam" id="3.40.50.300:FF:000737">
    <property type="entry name" value="Bifunctional polynucleotide phosphatase/kinase"/>
    <property type="match status" value="1"/>
</dbReference>
<evidence type="ECO:0000256" key="4">
    <source>
        <dbReference type="ARBA" id="ARBA00023204"/>
    </source>
</evidence>
<dbReference type="GO" id="GO:0005634">
    <property type="term" value="C:nucleus"/>
    <property type="evidence" value="ECO:0007669"/>
    <property type="project" value="UniProtKB-SubCell"/>
</dbReference>
<keyword evidence="4" id="KW-0234">DNA repair</keyword>
<dbReference type="PANTHER" id="PTHR12083:SF9">
    <property type="entry name" value="BIFUNCTIONAL POLYNUCLEOTIDE PHOSPHATASE_KINASE"/>
    <property type="match status" value="1"/>
</dbReference>
<evidence type="ECO:0000313" key="8">
    <source>
        <dbReference type="Proteomes" id="UP001152798"/>
    </source>
</evidence>
<dbReference type="Pfam" id="PF17913">
    <property type="entry name" value="FHA_2"/>
    <property type="match status" value="1"/>
</dbReference>
<name>A0A9P0EFE5_NEZVI</name>
<dbReference type="CDD" id="cd22671">
    <property type="entry name" value="FHA_APTX-like"/>
    <property type="match status" value="1"/>
</dbReference>